<proteinExistence type="predicted"/>
<evidence type="ECO:0000256" key="1">
    <source>
        <dbReference type="ARBA" id="ARBA00004948"/>
    </source>
</evidence>
<dbReference type="InterPro" id="IPR016084">
    <property type="entry name" value="Haem_Oase-like_multi-hlx"/>
</dbReference>
<dbReference type="PANTHER" id="PTHR43198">
    <property type="entry name" value="BIFUNCTIONAL TH2 PROTEIN"/>
    <property type="match status" value="1"/>
</dbReference>
<keyword evidence="4" id="KW-1185">Reference proteome</keyword>
<dbReference type="EMBL" id="CP097218">
    <property type="protein sequence ID" value="UQN29165.1"/>
    <property type="molecule type" value="Genomic_DNA"/>
</dbReference>
<accession>A0ABY4N6Y4</accession>
<protein>
    <submittedName>
        <fullName evidence="3">TenA family protein</fullName>
    </submittedName>
</protein>
<feature type="domain" description="Thiaminase-2/PQQC" evidence="2">
    <location>
        <begin position="14"/>
        <end position="219"/>
    </location>
</feature>
<evidence type="ECO:0000313" key="3">
    <source>
        <dbReference type="EMBL" id="UQN29165.1"/>
    </source>
</evidence>
<dbReference type="Pfam" id="PF03070">
    <property type="entry name" value="TENA_THI-4"/>
    <property type="match status" value="1"/>
</dbReference>
<sequence>MSAPSLFDRLKASAAEDWDAYVHHPFVTRLGEGTLPLAAFQDYLVQDYLFLFQFARANALAAYKADTLEGIRSAADSLTAIVTETALHVRLTASWGIDREVLETADEKPGTVAYTRFVLDTGMAGDALDLQVALAPCAIGYAEIGTALAPRLAEGAEHPYGEWIAEYAGQEFQASAAVAAARLDELAGGDLPAHRRARLERIFRTATRMEAAFWQQALD</sequence>
<dbReference type="Gene3D" id="1.20.910.10">
    <property type="entry name" value="Heme oxygenase-like"/>
    <property type="match status" value="1"/>
</dbReference>
<organism evidence="3 4">
    <name type="scientific">Brachybacterium kimchii</name>
    <dbReference type="NCBI Taxonomy" id="2942909"/>
    <lineage>
        <taxon>Bacteria</taxon>
        <taxon>Bacillati</taxon>
        <taxon>Actinomycetota</taxon>
        <taxon>Actinomycetes</taxon>
        <taxon>Micrococcales</taxon>
        <taxon>Dermabacteraceae</taxon>
        <taxon>Brachybacterium</taxon>
    </lineage>
</organism>
<dbReference type="Proteomes" id="UP001055868">
    <property type="component" value="Chromosome"/>
</dbReference>
<evidence type="ECO:0000259" key="2">
    <source>
        <dbReference type="Pfam" id="PF03070"/>
    </source>
</evidence>
<gene>
    <name evidence="3" type="ORF">M4486_16265</name>
</gene>
<dbReference type="RefSeq" id="WP_249478327.1">
    <property type="nucleotide sequence ID" value="NZ_CP097218.1"/>
</dbReference>
<reference evidence="3" key="1">
    <citation type="submission" date="2022-05" db="EMBL/GenBank/DDBJ databases">
        <title>Genomic analysis of Brachybacterium sp. CBA3104.</title>
        <authorList>
            <person name="Roh S.W."/>
            <person name="Kim Y.B."/>
            <person name="Kim Y."/>
        </authorList>
    </citation>
    <scope>NUCLEOTIDE SEQUENCE</scope>
    <source>
        <strain evidence="3">CBA3104</strain>
    </source>
</reference>
<dbReference type="SUPFAM" id="SSF48613">
    <property type="entry name" value="Heme oxygenase-like"/>
    <property type="match status" value="1"/>
</dbReference>
<comment type="pathway">
    <text evidence="1">Cofactor biosynthesis; thiamine diphosphate biosynthesis.</text>
</comment>
<evidence type="ECO:0000313" key="4">
    <source>
        <dbReference type="Proteomes" id="UP001055868"/>
    </source>
</evidence>
<dbReference type="InterPro" id="IPR004305">
    <property type="entry name" value="Thiaminase-2/PQQC"/>
</dbReference>
<dbReference type="PANTHER" id="PTHR43198:SF2">
    <property type="entry name" value="SI:CH1073-67J19.1-RELATED"/>
    <property type="match status" value="1"/>
</dbReference>
<dbReference type="CDD" id="cd19367">
    <property type="entry name" value="TenA_C_ScTHI20-like"/>
    <property type="match status" value="1"/>
</dbReference>
<dbReference type="InterPro" id="IPR050967">
    <property type="entry name" value="Thiamine_Salvage_TenA"/>
</dbReference>
<name>A0ABY4N6Y4_9MICO</name>